<evidence type="ECO:0000256" key="1">
    <source>
        <dbReference type="ARBA" id="ARBA00004370"/>
    </source>
</evidence>
<organism evidence="9 10">
    <name type="scientific">Duganella fentianensis</name>
    <dbReference type="NCBI Taxonomy" id="2692177"/>
    <lineage>
        <taxon>Bacteria</taxon>
        <taxon>Pseudomonadati</taxon>
        <taxon>Pseudomonadota</taxon>
        <taxon>Betaproteobacteria</taxon>
        <taxon>Burkholderiales</taxon>
        <taxon>Oxalobacteraceae</taxon>
        <taxon>Telluria group</taxon>
        <taxon>Duganella</taxon>
    </lineage>
</organism>
<protein>
    <submittedName>
        <fullName evidence="9">HAMP domain-containing protein</fullName>
    </submittedName>
</protein>
<dbReference type="GO" id="GO:0006935">
    <property type="term" value="P:chemotaxis"/>
    <property type="evidence" value="ECO:0007669"/>
    <property type="project" value="InterPro"/>
</dbReference>
<dbReference type="Pfam" id="PF00672">
    <property type="entry name" value="HAMP"/>
    <property type="match status" value="1"/>
</dbReference>
<dbReference type="InterPro" id="IPR004090">
    <property type="entry name" value="Chemotax_Me-accpt_rcpt"/>
</dbReference>
<dbReference type="SMART" id="SM00283">
    <property type="entry name" value="MA"/>
    <property type="match status" value="1"/>
</dbReference>
<reference evidence="9" key="1">
    <citation type="submission" date="2019-12" db="EMBL/GenBank/DDBJ databases">
        <title>Novel species isolated from a subtropical stream in China.</title>
        <authorList>
            <person name="Lu H."/>
        </authorList>
    </citation>
    <scope>NUCLEOTIDE SEQUENCE [LARGE SCALE GENOMIC DNA]</scope>
    <source>
        <strain evidence="9">FT93W</strain>
    </source>
</reference>
<feature type="transmembrane region" description="Helical" evidence="6">
    <location>
        <begin position="162"/>
        <end position="184"/>
    </location>
</feature>
<evidence type="ECO:0000256" key="2">
    <source>
        <dbReference type="ARBA" id="ARBA00022481"/>
    </source>
</evidence>
<evidence type="ECO:0000313" key="10">
    <source>
        <dbReference type="Proteomes" id="UP000444316"/>
    </source>
</evidence>
<evidence type="ECO:0000256" key="4">
    <source>
        <dbReference type="PROSITE-ProRule" id="PRU00284"/>
    </source>
</evidence>
<dbReference type="PROSITE" id="PS50111">
    <property type="entry name" value="CHEMOTAXIS_TRANSDUC_2"/>
    <property type="match status" value="1"/>
</dbReference>
<dbReference type="Pfam" id="PF00015">
    <property type="entry name" value="MCPsignal"/>
    <property type="match status" value="1"/>
</dbReference>
<name>A0A845HXJ3_9BURK</name>
<keyword evidence="4" id="KW-0807">Transducer</keyword>
<dbReference type="PANTHER" id="PTHR43531">
    <property type="entry name" value="PROTEIN ICFG"/>
    <property type="match status" value="1"/>
</dbReference>
<comment type="subcellular location">
    <subcellularLocation>
        <location evidence="1">Membrane</location>
    </subcellularLocation>
</comment>
<dbReference type="InterPro" id="IPR003660">
    <property type="entry name" value="HAMP_dom"/>
</dbReference>
<dbReference type="InterPro" id="IPR004089">
    <property type="entry name" value="MCPsignal_dom"/>
</dbReference>
<dbReference type="AlphaFoldDB" id="A0A845HXJ3"/>
<keyword evidence="2" id="KW-0488">Methylation</keyword>
<dbReference type="CDD" id="cd11386">
    <property type="entry name" value="MCP_signal"/>
    <property type="match status" value="1"/>
</dbReference>
<dbReference type="GO" id="GO:0007165">
    <property type="term" value="P:signal transduction"/>
    <property type="evidence" value="ECO:0007669"/>
    <property type="project" value="UniProtKB-KW"/>
</dbReference>
<dbReference type="GO" id="GO:0004888">
    <property type="term" value="F:transmembrane signaling receptor activity"/>
    <property type="evidence" value="ECO:0007669"/>
    <property type="project" value="InterPro"/>
</dbReference>
<dbReference type="PROSITE" id="PS50885">
    <property type="entry name" value="HAMP"/>
    <property type="match status" value="1"/>
</dbReference>
<dbReference type="GO" id="GO:0005886">
    <property type="term" value="C:plasma membrane"/>
    <property type="evidence" value="ECO:0007669"/>
    <property type="project" value="TreeGrafter"/>
</dbReference>
<gene>
    <name evidence="9" type="ORF">GTP23_13760</name>
</gene>
<keyword evidence="6" id="KW-1133">Transmembrane helix</keyword>
<keyword evidence="10" id="KW-1185">Reference proteome</keyword>
<dbReference type="InterPro" id="IPR051310">
    <property type="entry name" value="MCP_chemotaxis"/>
</dbReference>
<evidence type="ECO:0000259" key="8">
    <source>
        <dbReference type="PROSITE" id="PS50885"/>
    </source>
</evidence>
<dbReference type="EMBL" id="WWCL01000003">
    <property type="protein sequence ID" value="MYN46114.1"/>
    <property type="molecule type" value="Genomic_DNA"/>
</dbReference>
<dbReference type="Gene3D" id="1.10.287.950">
    <property type="entry name" value="Methyl-accepting chemotaxis protein"/>
    <property type="match status" value="1"/>
</dbReference>
<sequence length="529" mass="55219">MFLGTVSYSSMQDNEGRIQDLKDSTFVALRTASQQSNVLGQIHSASYAKIAIAGSLTEAELASFGKQTSGELDKVASELGRLKDMTGANEAALALPMLAAYRAGVAQALDLASMDANTGVAAMQSADSQYQKMRAVLEKVVGNLNKQADLSLQDAKTADSRAVWIILIVMGVGSLVLLALTGAITRAVLHPIADACAAAERLAAGDLATPVEMRRDDEMGALSRALSTVIDNWTHLLTDIRTAGHTITQEASEIAQGNADLSARTESQASSLEETAASMHELTDTVRENADHAQQANQLVVSASDVAVQGGQVMEQMVGTMASIKESSARVVDIISLIDSIAFQTNILALNAAVEAARAGEQGRGFAVVATEVRGLAQRSAQAAREIKDLIDDSVAKVETGSKLADTAGQTMGNIVTSVRHVTEIMNDISVASRRQTQGIEEVNSAITEMDDLTQRNAALVEQAAAAAQSMREQAHELLKAVSSFQLPASAGASSVPDAVATAAVASAPTLLQRRGPAGAGKRLAIAKS</sequence>
<comment type="caution">
    <text evidence="9">The sequence shown here is derived from an EMBL/GenBank/DDBJ whole genome shotgun (WGS) entry which is preliminary data.</text>
</comment>
<evidence type="ECO:0000259" key="7">
    <source>
        <dbReference type="PROSITE" id="PS50111"/>
    </source>
</evidence>
<dbReference type="PANTHER" id="PTHR43531:SF14">
    <property type="entry name" value="METHYL-ACCEPTING CHEMOTAXIS PROTEIN I-RELATED"/>
    <property type="match status" value="1"/>
</dbReference>
<dbReference type="PRINTS" id="PR00260">
    <property type="entry name" value="CHEMTRNSDUCR"/>
</dbReference>
<dbReference type="SMART" id="SM00304">
    <property type="entry name" value="HAMP"/>
    <property type="match status" value="1"/>
</dbReference>
<evidence type="ECO:0000256" key="6">
    <source>
        <dbReference type="SAM" id="Phobius"/>
    </source>
</evidence>
<dbReference type="Proteomes" id="UP000444316">
    <property type="component" value="Unassembled WGS sequence"/>
</dbReference>
<keyword evidence="5" id="KW-0175">Coiled coil</keyword>
<feature type="coiled-coil region" evidence="5">
    <location>
        <begin position="443"/>
        <end position="481"/>
    </location>
</feature>
<dbReference type="FunFam" id="1.10.287.950:FF:000001">
    <property type="entry name" value="Methyl-accepting chemotaxis sensory transducer"/>
    <property type="match status" value="1"/>
</dbReference>
<feature type="domain" description="Methyl-accepting transducer" evidence="7">
    <location>
        <begin position="243"/>
        <end position="472"/>
    </location>
</feature>
<keyword evidence="6" id="KW-0472">Membrane</keyword>
<evidence type="ECO:0000256" key="5">
    <source>
        <dbReference type="SAM" id="Coils"/>
    </source>
</evidence>
<evidence type="ECO:0000313" key="9">
    <source>
        <dbReference type="EMBL" id="MYN46114.1"/>
    </source>
</evidence>
<comment type="similarity">
    <text evidence="3">Belongs to the methyl-accepting chemotaxis (MCP) protein family.</text>
</comment>
<evidence type="ECO:0000256" key="3">
    <source>
        <dbReference type="ARBA" id="ARBA00029447"/>
    </source>
</evidence>
<dbReference type="SUPFAM" id="SSF58104">
    <property type="entry name" value="Methyl-accepting chemotaxis protein (MCP) signaling domain"/>
    <property type="match status" value="1"/>
</dbReference>
<accession>A0A845HXJ3</accession>
<keyword evidence="6" id="KW-0812">Transmembrane</keyword>
<proteinExistence type="inferred from homology"/>
<feature type="domain" description="HAMP" evidence="8">
    <location>
        <begin position="186"/>
        <end position="238"/>
    </location>
</feature>